<name>A0A443RZF4_9ACAR</name>
<dbReference type="PANTHER" id="PTHR12706">
    <property type="entry name" value="STRAWBERRY NOTCH-RELATED"/>
    <property type="match status" value="1"/>
</dbReference>
<dbReference type="GO" id="GO:0042393">
    <property type="term" value="F:histone binding"/>
    <property type="evidence" value="ECO:0007669"/>
    <property type="project" value="TreeGrafter"/>
</dbReference>
<dbReference type="VEuPathDB" id="VectorBase:LDEU011395"/>
<dbReference type="EMBL" id="NCKV01016339">
    <property type="protein sequence ID" value="RWS20645.1"/>
    <property type="molecule type" value="Genomic_DNA"/>
</dbReference>
<sequence length="455" mass="51245">AVFQSLIEKHFPAPNRKKTLRLLGLDTSFFDDLGIKLQRNGSNQVLAVSNAKNEASSSKLHKDGVKVNNCDLKRNRAVKRNPSSTATKWSDDSNSDSEDKSESDFNISGTDEDESDDISSGVSEHESASMSEDSDIEPWDLYEQGKLKTKKRKRINKSSSKREKKQIRKVQRVDECKDLKAEFMSEQAGEICEKLRDNLLARLEEIGDRLPANTLDELIDSLGGSENVAEMTGRKGRVISNENGVVQYESRSQNDVPLEILNLTEKQRFMDDEKQIAIISEAASSGISLHSDRRVKNKKRRVHITIELPWSADRAIQQFGRTHRSNQVSAPEYVFIISDLAGELRFASIVAKRLESLGALTHGDRRATESRDLSKFNIDNKYGRSALEIVMKSIVRLEQPLVNAPSDYDGNFFEGIQRLCQSLVRCNIFFFCSDCRRGLNGVGIVIYENGLYSLD</sequence>
<dbReference type="AlphaFoldDB" id="A0A443RZF4"/>
<dbReference type="InterPro" id="IPR026937">
    <property type="entry name" value="SBNO_Helicase_C_dom"/>
</dbReference>
<reference evidence="4 5" key="1">
    <citation type="journal article" date="2018" name="Gigascience">
        <title>Genomes of trombidid mites reveal novel predicted allergens and laterally-transferred genes associated with secondary metabolism.</title>
        <authorList>
            <person name="Dong X."/>
            <person name="Chaisiri K."/>
            <person name="Xia D."/>
            <person name="Armstrong S.D."/>
            <person name="Fang Y."/>
            <person name="Donnelly M.J."/>
            <person name="Kadowaki T."/>
            <person name="McGarry J.W."/>
            <person name="Darby A.C."/>
            <person name="Makepeace B.L."/>
        </authorList>
    </citation>
    <scope>NUCLEOTIDE SEQUENCE [LARGE SCALE GENOMIC DNA]</scope>
    <source>
        <strain evidence="4">UoL-UT</strain>
    </source>
</reference>
<gene>
    <name evidence="4" type="ORF">B4U80_04867</name>
</gene>
<comment type="caution">
    <text evidence="4">The sequence shown here is derived from an EMBL/GenBank/DDBJ whole genome shotgun (WGS) entry which is preliminary data.</text>
</comment>
<dbReference type="GO" id="GO:0005634">
    <property type="term" value="C:nucleus"/>
    <property type="evidence" value="ECO:0007669"/>
    <property type="project" value="TreeGrafter"/>
</dbReference>
<dbReference type="GO" id="GO:0031490">
    <property type="term" value="F:chromatin DNA binding"/>
    <property type="evidence" value="ECO:0007669"/>
    <property type="project" value="TreeGrafter"/>
</dbReference>
<evidence type="ECO:0000259" key="3">
    <source>
        <dbReference type="Pfam" id="PF13871"/>
    </source>
</evidence>
<dbReference type="STRING" id="299467.A0A443RZF4"/>
<dbReference type="Proteomes" id="UP000288716">
    <property type="component" value="Unassembled WGS sequence"/>
</dbReference>
<feature type="compositionally biased region" description="Basic residues" evidence="2">
    <location>
        <begin position="147"/>
        <end position="156"/>
    </location>
</feature>
<feature type="non-terminal residue" evidence="4">
    <location>
        <position position="1"/>
    </location>
</feature>
<evidence type="ECO:0000313" key="4">
    <source>
        <dbReference type="EMBL" id="RWS20645.1"/>
    </source>
</evidence>
<dbReference type="GO" id="GO:0006355">
    <property type="term" value="P:regulation of DNA-templated transcription"/>
    <property type="evidence" value="ECO:0007669"/>
    <property type="project" value="InterPro"/>
</dbReference>
<keyword evidence="5" id="KW-1185">Reference proteome</keyword>
<feature type="domain" description="Strawberry notch helicase C" evidence="3">
    <location>
        <begin position="213"/>
        <end position="412"/>
    </location>
</feature>
<dbReference type="Pfam" id="PF13871">
    <property type="entry name" value="Helicase_C_4"/>
    <property type="match status" value="1"/>
</dbReference>
<proteinExistence type="inferred from homology"/>
<evidence type="ECO:0000256" key="2">
    <source>
        <dbReference type="SAM" id="MobiDB-lite"/>
    </source>
</evidence>
<dbReference type="InterPro" id="IPR027417">
    <property type="entry name" value="P-loop_NTPase"/>
</dbReference>
<protein>
    <submittedName>
        <fullName evidence="4">Protein strawberry notch-like protein</fullName>
    </submittedName>
</protein>
<dbReference type="InterPro" id="IPR026741">
    <property type="entry name" value="SNO"/>
</dbReference>
<evidence type="ECO:0000256" key="1">
    <source>
        <dbReference type="ARBA" id="ARBA00006992"/>
    </source>
</evidence>
<dbReference type="PANTHER" id="PTHR12706:SF30">
    <property type="entry name" value="PROTEIN STRAWBERRY NOTCH-RELATED"/>
    <property type="match status" value="1"/>
</dbReference>
<comment type="similarity">
    <text evidence="1">Belongs to the SBNO family.</text>
</comment>
<accession>A0A443RZF4</accession>
<evidence type="ECO:0000313" key="5">
    <source>
        <dbReference type="Proteomes" id="UP000288716"/>
    </source>
</evidence>
<feature type="region of interest" description="Disordered" evidence="2">
    <location>
        <begin position="52"/>
        <end position="166"/>
    </location>
</feature>
<organism evidence="4 5">
    <name type="scientific">Leptotrombidium deliense</name>
    <dbReference type="NCBI Taxonomy" id="299467"/>
    <lineage>
        <taxon>Eukaryota</taxon>
        <taxon>Metazoa</taxon>
        <taxon>Ecdysozoa</taxon>
        <taxon>Arthropoda</taxon>
        <taxon>Chelicerata</taxon>
        <taxon>Arachnida</taxon>
        <taxon>Acari</taxon>
        <taxon>Acariformes</taxon>
        <taxon>Trombidiformes</taxon>
        <taxon>Prostigmata</taxon>
        <taxon>Anystina</taxon>
        <taxon>Parasitengona</taxon>
        <taxon>Trombiculoidea</taxon>
        <taxon>Trombiculidae</taxon>
        <taxon>Leptotrombidium</taxon>
    </lineage>
</organism>
<dbReference type="SUPFAM" id="SSF52540">
    <property type="entry name" value="P-loop containing nucleoside triphosphate hydrolases"/>
    <property type="match status" value="1"/>
</dbReference>
<feature type="non-terminal residue" evidence="4">
    <location>
        <position position="455"/>
    </location>
</feature>
<dbReference type="OrthoDB" id="6515102at2759"/>